<feature type="transmembrane region" description="Helical" evidence="2">
    <location>
        <begin position="6"/>
        <end position="23"/>
    </location>
</feature>
<evidence type="ECO:0000256" key="1">
    <source>
        <dbReference type="SAM" id="MobiDB-lite"/>
    </source>
</evidence>
<keyword evidence="2" id="KW-1133">Transmembrane helix</keyword>
<gene>
    <name evidence="3" type="ORF">KSW82_03720</name>
</gene>
<dbReference type="Proteomes" id="UP001196765">
    <property type="component" value="Unassembled WGS sequence"/>
</dbReference>
<dbReference type="PROSITE" id="PS51257">
    <property type="entry name" value="PROKAR_LIPOPROTEIN"/>
    <property type="match status" value="1"/>
</dbReference>
<comment type="caution">
    <text evidence="3">The sequence shown here is derived from an EMBL/GenBank/DDBJ whole genome shotgun (WGS) entry which is preliminary data.</text>
</comment>
<sequence length="47" mass="4953">MKTEEWAILIVIILAAIGSCGGMNEDGPDRGDTGYEDISRSINGVAL</sequence>
<reference evidence="3" key="1">
    <citation type="submission" date="2021-06" db="EMBL/GenBank/DDBJ databases">
        <title>Collection of gut derived symbiotic bacterial strains cultured from healthy donors.</title>
        <authorList>
            <person name="Lin H."/>
            <person name="Littmann E."/>
            <person name="Pamer E.G."/>
        </authorList>
    </citation>
    <scope>NUCLEOTIDE SEQUENCE</scope>
    <source>
        <strain evidence="3">MSK.21.74</strain>
    </source>
</reference>
<proteinExistence type="predicted"/>
<organism evidence="3 4">
    <name type="scientific">Segatella copri</name>
    <dbReference type="NCBI Taxonomy" id="165179"/>
    <lineage>
        <taxon>Bacteria</taxon>
        <taxon>Pseudomonadati</taxon>
        <taxon>Bacteroidota</taxon>
        <taxon>Bacteroidia</taxon>
        <taxon>Bacteroidales</taxon>
        <taxon>Prevotellaceae</taxon>
        <taxon>Segatella</taxon>
    </lineage>
</organism>
<evidence type="ECO:0000313" key="4">
    <source>
        <dbReference type="Proteomes" id="UP001196765"/>
    </source>
</evidence>
<keyword evidence="2" id="KW-0472">Membrane</keyword>
<name>A0AAW4N3D1_9BACT</name>
<evidence type="ECO:0000256" key="2">
    <source>
        <dbReference type="SAM" id="Phobius"/>
    </source>
</evidence>
<accession>A0AAW4N3D1</accession>
<dbReference type="AlphaFoldDB" id="A0AAW4N3D1"/>
<protein>
    <submittedName>
        <fullName evidence="3">Uncharacterized protein</fullName>
    </submittedName>
</protein>
<feature type="compositionally biased region" description="Basic and acidic residues" evidence="1">
    <location>
        <begin position="27"/>
        <end position="39"/>
    </location>
</feature>
<dbReference type="RefSeq" id="WP_217743948.1">
    <property type="nucleotide sequence ID" value="NZ_JAHOEI010000007.1"/>
</dbReference>
<dbReference type="EMBL" id="JAHOEI010000007">
    <property type="protein sequence ID" value="MBV3386848.1"/>
    <property type="molecule type" value="Genomic_DNA"/>
</dbReference>
<feature type="region of interest" description="Disordered" evidence="1">
    <location>
        <begin position="23"/>
        <end position="47"/>
    </location>
</feature>
<evidence type="ECO:0000313" key="3">
    <source>
        <dbReference type="EMBL" id="MBV3386848.1"/>
    </source>
</evidence>
<keyword evidence="2" id="KW-0812">Transmembrane</keyword>